<keyword evidence="3" id="KW-1185">Reference proteome</keyword>
<feature type="transmembrane region" description="Helical" evidence="1">
    <location>
        <begin position="82"/>
        <end position="104"/>
    </location>
</feature>
<feature type="transmembrane region" description="Helical" evidence="1">
    <location>
        <begin position="150"/>
        <end position="171"/>
    </location>
</feature>
<name>A0A0C2WYD4_AMAMK</name>
<gene>
    <name evidence="2" type="ORF">M378DRAFT_13579</name>
</gene>
<feature type="transmembrane region" description="Helical" evidence="1">
    <location>
        <begin position="50"/>
        <end position="70"/>
    </location>
</feature>
<keyword evidence="1" id="KW-0812">Transmembrane</keyword>
<evidence type="ECO:0000313" key="2">
    <source>
        <dbReference type="EMBL" id="KIL61408.1"/>
    </source>
</evidence>
<dbReference type="HOGENOM" id="CLU_044614_1_1_1"/>
<dbReference type="AlphaFoldDB" id="A0A0C2WYD4"/>
<sequence>MDLAQGYVVGIFIRTFFYGLYLLLTAHGFRWIFFEDEGWRLRPRTNGPMLTVIVLVFLFTTSSLAIWMLLTLAAVRGASTDPYIVATVTLENTTTLMIDATLIFRCWVVSNRSWPAICFPLILWLANIGLFVTCTYKIAANVFDAPILEGFYVCNIAINLNATLVIIYQILRVARRRHSGGSVSDLYEICRILIECALPYLLSTVFYLALIANGTKPLLYPTGCALTSTMNAVAFNLLIIRVGLRRADSKRNDDLPSL</sequence>
<organism evidence="2 3">
    <name type="scientific">Amanita muscaria (strain Koide BX008)</name>
    <dbReference type="NCBI Taxonomy" id="946122"/>
    <lineage>
        <taxon>Eukaryota</taxon>
        <taxon>Fungi</taxon>
        <taxon>Dikarya</taxon>
        <taxon>Basidiomycota</taxon>
        <taxon>Agaricomycotina</taxon>
        <taxon>Agaricomycetes</taxon>
        <taxon>Agaricomycetidae</taxon>
        <taxon>Agaricales</taxon>
        <taxon>Pluteineae</taxon>
        <taxon>Amanitaceae</taxon>
        <taxon>Amanita</taxon>
    </lineage>
</organism>
<dbReference type="EMBL" id="KN818285">
    <property type="protein sequence ID" value="KIL61408.1"/>
    <property type="molecule type" value="Genomic_DNA"/>
</dbReference>
<feature type="transmembrane region" description="Helical" evidence="1">
    <location>
        <begin position="116"/>
        <end position="138"/>
    </location>
</feature>
<dbReference type="Proteomes" id="UP000054549">
    <property type="component" value="Unassembled WGS sequence"/>
</dbReference>
<feature type="transmembrane region" description="Helical" evidence="1">
    <location>
        <begin position="6"/>
        <end position="29"/>
    </location>
</feature>
<feature type="transmembrane region" description="Helical" evidence="1">
    <location>
        <begin position="218"/>
        <end position="240"/>
    </location>
</feature>
<reference evidence="2 3" key="1">
    <citation type="submission" date="2014-04" db="EMBL/GenBank/DDBJ databases">
        <title>Evolutionary Origins and Diversification of the Mycorrhizal Mutualists.</title>
        <authorList>
            <consortium name="DOE Joint Genome Institute"/>
            <consortium name="Mycorrhizal Genomics Consortium"/>
            <person name="Kohler A."/>
            <person name="Kuo A."/>
            <person name="Nagy L.G."/>
            <person name="Floudas D."/>
            <person name="Copeland A."/>
            <person name="Barry K.W."/>
            <person name="Cichocki N."/>
            <person name="Veneault-Fourrey C."/>
            <person name="LaButti K."/>
            <person name="Lindquist E.A."/>
            <person name="Lipzen A."/>
            <person name="Lundell T."/>
            <person name="Morin E."/>
            <person name="Murat C."/>
            <person name="Riley R."/>
            <person name="Ohm R."/>
            <person name="Sun H."/>
            <person name="Tunlid A."/>
            <person name="Henrissat B."/>
            <person name="Grigoriev I.V."/>
            <person name="Hibbett D.S."/>
            <person name="Martin F."/>
        </authorList>
    </citation>
    <scope>NUCLEOTIDE SEQUENCE [LARGE SCALE GENOMIC DNA]</scope>
    <source>
        <strain evidence="2 3">Koide BX008</strain>
    </source>
</reference>
<dbReference type="InParanoid" id="A0A0C2WYD4"/>
<dbReference type="OrthoDB" id="3357408at2759"/>
<feature type="transmembrane region" description="Helical" evidence="1">
    <location>
        <begin position="192"/>
        <end position="212"/>
    </location>
</feature>
<proteinExistence type="predicted"/>
<accession>A0A0C2WYD4</accession>
<protein>
    <submittedName>
        <fullName evidence="2">Uncharacterized protein</fullName>
    </submittedName>
</protein>
<evidence type="ECO:0000313" key="3">
    <source>
        <dbReference type="Proteomes" id="UP000054549"/>
    </source>
</evidence>
<evidence type="ECO:0000256" key="1">
    <source>
        <dbReference type="SAM" id="Phobius"/>
    </source>
</evidence>
<keyword evidence="1" id="KW-0472">Membrane</keyword>
<keyword evidence="1" id="KW-1133">Transmembrane helix</keyword>